<dbReference type="PATRIC" id="fig|220754.4.peg.1702"/>
<dbReference type="OrthoDB" id="2455488at2"/>
<evidence type="ECO:0000313" key="1">
    <source>
        <dbReference type="EMBL" id="KIL47515.1"/>
    </source>
</evidence>
<evidence type="ECO:0008006" key="3">
    <source>
        <dbReference type="Google" id="ProtNLM"/>
    </source>
</evidence>
<dbReference type="Proteomes" id="UP000031972">
    <property type="component" value="Unassembled WGS sequence"/>
</dbReference>
<proteinExistence type="predicted"/>
<accession>A0A0C2RB25</accession>
<organism evidence="1 2">
    <name type="scientific">Jeotgalibacillus campisalis</name>
    <dbReference type="NCBI Taxonomy" id="220754"/>
    <lineage>
        <taxon>Bacteria</taxon>
        <taxon>Bacillati</taxon>
        <taxon>Bacillota</taxon>
        <taxon>Bacilli</taxon>
        <taxon>Bacillales</taxon>
        <taxon>Caryophanaceae</taxon>
        <taxon>Jeotgalibacillus</taxon>
    </lineage>
</organism>
<dbReference type="AlphaFoldDB" id="A0A0C2RB25"/>
<evidence type="ECO:0000313" key="2">
    <source>
        <dbReference type="Proteomes" id="UP000031972"/>
    </source>
</evidence>
<protein>
    <recommendedName>
        <fullName evidence="3">Abortive phage infection protein</fullName>
    </recommendedName>
</protein>
<comment type="caution">
    <text evidence="1">The sequence shown here is derived from an EMBL/GenBank/DDBJ whole genome shotgun (WGS) entry which is preliminary data.</text>
</comment>
<name>A0A0C2RB25_9BACL</name>
<gene>
    <name evidence="1" type="ORF">KR50_16820</name>
</gene>
<reference evidence="1 2" key="1">
    <citation type="submission" date="2015-01" db="EMBL/GenBank/DDBJ databases">
        <title>Jeotgalibacillus campisalis genome sequencing.</title>
        <authorList>
            <person name="Goh K.M."/>
            <person name="Chan K.-G."/>
            <person name="Yaakop A.S."/>
            <person name="Ee R."/>
            <person name="Gan H.M."/>
            <person name="Chan C.S."/>
        </authorList>
    </citation>
    <scope>NUCLEOTIDE SEQUENCE [LARGE SCALE GENOMIC DNA]</scope>
    <source>
        <strain evidence="1 2">SF-57</strain>
    </source>
</reference>
<keyword evidence="2" id="KW-1185">Reference proteome</keyword>
<sequence length="64" mass="7668">MTTEIIEHKLNELRSGEKTKLEISKEDFQTYREIILAQEDFKHFRGIAQRSGHVIYEYLKDPRS</sequence>
<dbReference type="RefSeq" id="WP_041057115.1">
    <property type="nucleotide sequence ID" value="NZ_JXRR01000014.1"/>
</dbReference>
<dbReference type="EMBL" id="JXRR01000014">
    <property type="protein sequence ID" value="KIL47515.1"/>
    <property type="molecule type" value="Genomic_DNA"/>
</dbReference>